<keyword evidence="2" id="KW-0255">Endonuclease</keyword>
<organism evidence="6 7">
    <name type="scientific">Paenisporosarcina macmurdoensis</name>
    <dbReference type="NCBI Taxonomy" id="212659"/>
    <lineage>
        <taxon>Bacteria</taxon>
        <taxon>Bacillati</taxon>
        <taxon>Bacillota</taxon>
        <taxon>Bacilli</taxon>
        <taxon>Bacillales</taxon>
        <taxon>Caryophanaceae</taxon>
        <taxon>Paenisporosarcina</taxon>
    </lineage>
</organism>
<accession>A0ABW1L4M5</accession>
<comment type="caution">
    <text evidence="6">The sequence shown here is derived from an EMBL/GenBank/DDBJ whole genome shotgun (WGS) entry which is preliminary data.</text>
</comment>
<evidence type="ECO:0000256" key="1">
    <source>
        <dbReference type="ARBA" id="ARBA00022722"/>
    </source>
</evidence>
<keyword evidence="4" id="KW-0732">Signal</keyword>
<protein>
    <submittedName>
        <fullName evidence="6">Thermonuclease family protein</fullName>
    </submittedName>
</protein>
<gene>
    <name evidence="6" type="ORF">ACFPYN_01505</name>
</gene>
<dbReference type="SMART" id="SM00318">
    <property type="entry name" value="SNc"/>
    <property type="match status" value="1"/>
</dbReference>
<evidence type="ECO:0000256" key="4">
    <source>
        <dbReference type="SAM" id="SignalP"/>
    </source>
</evidence>
<reference evidence="7" key="1">
    <citation type="journal article" date="2019" name="Int. J. Syst. Evol. Microbiol.">
        <title>The Global Catalogue of Microorganisms (GCM) 10K type strain sequencing project: providing services to taxonomists for standard genome sequencing and annotation.</title>
        <authorList>
            <consortium name="The Broad Institute Genomics Platform"/>
            <consortium name="The Broad Institute Genome Sequencing Center for Infectious Disease"/>
            <person name="Wu L."/>
            <person name="Ma J."/>
        </authorList>
    </citation>
    <scope>NUCLEOTIDE SEQUENCE [LARGE SCALE GENOMIC DNA]</scope>
    <source>
        <strain evidence="7">CCUG 54527</strain>
    </source>
</reference>
<evidence type="ECO:0000256" key="3">
    <source>
        <dbReference type="ARBA" id="ARBA00022801"/>
    </source>
</evidence>
<dbReference type="Gene3D" id="2.40.50.90">
    <property type="match status" value="1"/>
</dbReference>
<dbReference type="PANTHER" id="PTHR12302">
    <property type="entry name" value="EBNA2 BINDING PROTEIN P100"/>
    <property type="match status" value="1"/>
</dbReference>
<dbReference type="InterPro" id="IPR035437">
    <property type="entry name" value="SNase_OB-fold_sf"/>
</dbReference>
<dbReference type="PROSITE" id="PS51257">
    <property type="entry name" value="PROKAR_LIPOPROTEIN"/>
    <property type="match status" value="1"/>
</dbReference>
<dbReference type="Pfam" id="PF00565">
    <property type="entry name" value="SNase"/>
    <property type="match status" value="1"/>
</dbReference>
<feature type="domain" description="TNase-like" evidence="5">
    <location>
        <begin position="33"/>
        <end position="166"/>
    </location>
</feature>
<keyword evidence="3" id="KW-0378">Hydrolase</keyword>
<sequence>MKKWLWLLSMIVFLTFGCVEDLNQPTSTGGSEGLTEVELVHVIDGDTIKVKYNGKTETIRYLLVDTPEVRHQTLGNQPFGDEASIRNQQLLEDASVSLEFDVGERYDDYGRLLAYVYADGQSVQQVLLQEGLARVAYVFPPNTRHLDSFEEDEANARQADLNIWQYEKYVTNRGFDKTQVNEVTTPESKENDKCFIKGNINRENKKIYHIPSGKYYEQTNPEKWFCTEQQAVDAGFKKSGE</sequence>
<evidence type="ECO:0000313" key="7">
    <source>
        <dbReference type="Proteomes" id="UP001596170"/>
    </source>
</evidence>
<dbReference type="EMBL" id="JBHSRI010000002">
    <property type="protein sequence ID" value="MFC6038117.1"/>
    <property type="molecule type" value="Genomic_DNA"/>
</dbReference>
<dbReference type="SUPFAM" id="SSF50199">
    <property type="entry name" value="Staphylococcal nuclease"/>
    <property type="match status" value="1"/>
</dbReference>
<dbReference type="Proteomes" id="UP001596170">
    <property type="component" value="Unassembled WGS sequence"/>
</dbReference>
<dbReference type="PROSITE" id="PS50830">
    <property type="entry name" value="TNASE_3"/>
    <property type="match status" value="1"/>
</dbReference>
<keyword evidence="7" id="KW-1185">Reference proteome</keyword>
<feature type="chain" id="PRO_5045457250" evidence="4">
    <location>
        <begin position="21"/>
        <end position="241"/>
    </location>
</feature>
<dbReference type="InterPro" id="IPR016071">
    <property type="entry name" value="Staphylococal_nuclease_OB-fold"/>
</dbReference>
<dbReference type="RefSeq" id="WP_377732118.1">
    <property type="nucleotide sequence ID" value="NZ_JBHSRI010000002.1"/>
</dbReference>
<evidence type="ECO:0000313" key="6">
    <source>
        <dbReference type="EMBL" id="MFC6038117.1"/>
    </source>
</evidence>
<proteinExistence type="predicted"/>
<name>A0ABW1L4M5_9BACL</name>
<keyword evidence="1" id="KW-0540">Nuclease</keyword>
<evidence type="ECO:0000256" key="2">
    <source>
        <dbReference type="ARBA" id="ARBA00022759"/>
    </source>
</evidence>
<feature type="signal peptide" evidence="4">
    <location>
        <begin position="1"/>
        <end position="20"/>
    </location>
</feature>
<evidence type="ECO:0000259" key="5">
    <source>
        <dbReference type="PROSITE" id="PS50830"/>
    </source>
</evidence>
<dbReference type="PANTHER" id="PTHR12302:SF3">
    <property type="entry name" value="SERINE_THREONINE-PROTEIN KINASE 31"/>
    <property type="match status" value="1"/>
</dbReference>